<dbReference type="AlphaFoldDB" id="K0SHV7"/>
<gene>
    <name evidence="6" type="ORF">THAOC_19012</name>
</gene>
<comment type="similarity">
    <text evidence="1">Belongs to the protein-tyrosine phosphatase family. Non-receptor class dual specificity subfamily.</text>
</comment>
<keyword evidence="4" id="KW-0904">Protein phosphatase</keyword>
<sequence>MLSNLSASTKRSSQIPPAVERGDPPSTVNAAKASDSGEPTLADAIVLDSDRGVERRQAARTGDHLTCRSSTVSVAGLGCARVGLLSSSSYRLSGAAGAQSGCRPCASLWEARGGQNFEFEFNLGEPRGWGFIDLKIIVAYRRRGRWRGSTISQSHNISGQGAIREPNSNWVPRRTLKKMSPPSCRVAIIGAQRQRVAKVAAILRADESLNTVLPETLVTTGSAPPPGVPPSITVEYLPCVARFGCYEDEDGRTIRYLETVEHHGENGTLSLAPFFDALEVDGPDDATPLPGICAAAVGCGVAIDDDDDVAKIKSFLETLSSSCRAQVSTSDVDNPLPGPLTVCIEPNEEHATMKEENEAYRNLSEEEKRESVVTGSIGPGKMARFAFSLAERAVRRRWEKEFDDHEQQQRQSDKLDTDVALGAVTDSPGPHVPNPQKTRYSCRKCRTVLFGVADLEDPPHTQSQHSFRKKGASHNITTSLCQSHFLAQPLSWMGGCGDMEGKLHCPKCLYKVGHYSWTGTQCSCGTWVVPAIMIPKSKVDERKINYVTATGSLYRPYGVESLPATGQRGLGLVEAGD</sequence>
<reference evidence="6 7" key="1">
    <citation type="journal article" date="2012" name="Genome Biol.">
        <title>Genome and low-iron response of an oceanic diatom adapted to chronic iron limitation.</title>
        <authorList>
            <person name="Lommer M."/>
            <person name="Specht M."/>
            <person name="Roy A.S."/>
            <person name="Kraemer L."/>
            <person name="Andreson R."/>
            <person name="Gutowska M.A."/>
            <person name="Wolf J."/>
            <person name="Bergner S.V."/>
            <person name="Schilhabel M.B."/>
            <person name="Klostermeier U.C."/>
            <person name="Beiko R.G."/>
            <person name="Rosenstiel P."/>
            <person name="Hippler M."/>
            <person name="Laroche J."/>
        </authorList>
    </citation>
    <scope>NUCLEOTIDE SEQUENCE [LARGE SCALE GENOMIC DNA]</scope>
    <source>
        <strain evidence="6 7">CCMP1005</strain>
    </source>
</reference>
<dbReference type="Proteomes" id="UP000266841">
    <property type="component" value="Unassembled WGS sequence"/>
</dbReference>
<dbReference type="OrthoDB" id="2017893at2759"/>
<proteinExistence type="inferred from homology"/>
<keyword evidence="7" id="KW-1185">Reference proteome</keyword>
<evidence type="ECO:0000256" key="3">
    <source>
        <dbReference type="ARBA" id="ARBA00022801"/>
    </source>
</evidence>
<dbReference type="GO" id="GO:0008138">
    <property type="term" value="F:protein tyrosine/serine/threonine phosphatase activity"/>
    <property type="evidence" value="ECO:0007669"/>
    <property type="project" value="TreeGrafter"/>
</dbReference>
<dbReference type="EC" id="3.1.3.48" evidence="2"/>
<evidence type="ECO:0000313" key="7">
    <source>
        <dbReference type="Proteomes" id="UP000266841"/>
    </source>
</evidence>
<evidence type="ECO:0000313" key="6">
    <source>
        <dbReference type="EMBL" id="EJK60601.1"/>
    </source>
</evidence>
<feature type="region of interest" description="Disordered" evidence="5">
    <location>
        <begin position="1"/>
        <end position="37"/>
    </location>
</feature>
<evidence type="ECO:0000256" key="2">
    <source>
        <dbReference type="ARBA" id="ARBA00013064"/>
    </source>
</evidence>
<dbReference type="eggNOG" id="KOG1716">
    <property type="taxonomic scope" value="Eukaryota"/>
</dbReference>
<evidence type="ECO:0000256" key="5">
    <source>
        <dbReference type="SAM" id="MobiDB-lite"/>
    </source>
</evidence>
<evidence type="ECO:0000256" key="4">
    <source>
        <dbReference type="ARBA" id="ARBA00022912"/>
    </source>
</evidence>
<organism evidence="6 7">
    <name type="scientific">Thalassiosira oceanica</name>
    <name type="common">Marine diatom</name>
    <dbReference type="NCBI Taxonomy" id="159749"/>
    <lineage>
        <taxon>Eukaryota</taxon>
        <taxon>Sar</taxon>
        <taxon>Stramenopiles</taxon>
        <taxon>Ochrophyta</taxon>
        <taxon>Bacillariophyta</taxon>
        <taxon>Coscinodiscophyceae</taxon>
        <taxon>Thalassiosirophycidae</taxon>
        <taxon>Thalassiosirales</taxon>
        <taxon>Thalassiosiraceae</taxon>
        <taxon>Thalassiosira</taxon>
    </lineage>
</organism>
<dbReference type="GO" id="GO:0004725">
    <property type="term" value="F:protein tyrosine phosphatase activity"/>
    <property type="evidence" value="ECO:0007669"/>
    <property type="project" value="UniProtKB-EC"/>
</dbReference>
<name>K0SHV7_THAOC</name>
<protein>
    <recommendedName>
        <fullName evidence="2">protein-tyrosine-phosphatase</fullName>
        <ecNumber evidence="2">3.1.3.48</ecNumber>
    </recommendedName>
</protein>
<accession>K0SHV7</accession>
<dbReference type="EMBL" id="AGNL01020874">
    <property type="protein sequence ID" value="EJK60601.1"/>
    <property type="molecule type" value="Genomic_DNA"/>
</dbReference>
<keyword evidence="3" id="KW-0378">Hydrolase</keyword>
<dbReference type="OMA" id="HNAINDK"/>
<evidence type="ECO:0000256" key="1">
    <source>
        <dbReference type="ARBA" id="ARBA00008601"/>
    </source>
</evidence>
<comment type="caution">
    <text evidence="6">The sequence shown here is derived from an EMBL/GenBank/DDBJ whole genome shotgun (WGS) entry which is preliminary data.</text>
</comment>
<feature type="compositionally biased region" description="Polar residues" evidence="5">
    <location>
        <begin position="1"/>
        <end position="15"/>
    </location>
</feature>
<dbReference type="PANTHER" id="PTHR45848">
    <property type="entry name" value="DUAL SPECIFICITY PROTEIN PHOSPHATASE 12 FAMILY MEMBER"/>
    <property type="match status" value="1"/>
</dbReference>
<dbReference type="PANTHER" id="PTHR45848:SF4">
    <property type="entry name" value="DUAL SPECIFICITY PROTEIN PHOSPHATASE 12"/>
    <property type="match status" value="1"/>
</dbReference>